<dbReference type="AlphaFoldDB" id="A0A451BGF9"/>
<comment type="subcellular location">
    <subcellularLocation>
        <location evidence="1">Membrane</location>
        <topology evidence="1">Multi-pass membrane protein</topology>
    </subcellularLocation>
</comment>
<keyword evidence="4 6" id="KW-1133">Transmembrane helix</keyword>
<feature type="transmembrane region" description="Helical" evidence="6">
    <location>
        <begin position="44"/>
        <end position="64"/>
    </location>
</feature>
<feature type="transmembrane region" description="Helical" evidence="6">
    <location>
        <begin position="154"/>
        <end position="172"/>
    </location>
</feature>
<keyword evidence="3 6" id="KW-0812">Transmembrane</keyword>
<dbReference type="EMBL" id="CAADFO010000044">
    <property type="protein sequence ID" value="VFK28974.1"/>
    <property type="molecule type" value="Genomic_DNA"/>
</dbReference>
<feature type="transmembrane region" description="Helical" evidence="6">
    <location>
        <begin position="6"/>
        <end position="24"/>
    </location>
</feature>
<evidence type="ECO:0000256" key="5">
    <source>
        <dbReference type="ARBA" id="ARBA00023136"/>
    </source>
</evidence>
<dbReference type="PROSITE" id="PS50283">
    <property type="entry name" value="NA_SOLUT_SYMP_3"/>
    <property type="match status" value="1"/>
</dbReference>
<dbReference type="InterPro" id="IPR038377">
    <property type="entry name" value="Na/Glc_symporter_sf"/>
</dbReference>
<evidence type="ECO:0000256" key="1">
    <source>
        <dbReference type="ARBA" id="ARBA00004141"/>
    </source>
</evidence>
<dbReference type="Gene3D" id="1.20.1730.10">
    <property type="entry name" value="Sodium/glucose cotransporter"/>
    <property type="match status" value="1"/>
</dbReference>
<dbReference type="EMBL" id="CAADFQ010000130">
    <property type="protein sequence ID" value="VFK35598.1"/>
    <property type="molecule type" value="Genomic_DNA"/>
</dbReference>
<evidence type="ECO:0000256" key="6">
    <source>
        <dbReference type="SAM" id="Phobius"/>
    </source>
</evidence>
<evidence type="ECO:0000313" key="7">
    <source>
        <dbReference type="EMBL" id="VFK28974.1"/>
    </source>
</evidence>
<evidence type="ECO:0000256" key="3">
    <source>
        <dbReference type="ARBA" id="ARBA00022692"/>
    </source>
</evidence>
<feature type="transmembrane region" description="Helical" evidence="6">
    <location>
        <begin position="310"/>
        <end position="334"/>
    </location>
</feature>
<accession>A0A451BGF9</accession>
<feature type="transmembrane region" description="Helical" evidence="6">
    <location>
        <begin position="378"/>
        <end position="398"/>
    </location>
</feature>
<name>A0A451BGF9_9GAMM</name>
<feature type="transmembrane region" description="Helical" evidence="6">
    <location>
        <begin position="113"/>
        <end position="134"/>
    </location>
</feature>
<comment type="similarity">
    <text evidence="2">Belongs to the sodium:solute symporter (SSF) (TC 2.A.21) family.</text>
</comment>
<feature type="transmembrane region" description="Helical" evidence="6">
    <location>
        <begin position="269"/>
        <end position="290"/>
    </location>
</feature>
<keyword evidence="5 6" id="KW-0472">Membrane</keyword>
<dbReference type="GO" id="GO:0022857">
    <property type="term" value="F:transmembrane transporter activity"/>
    <property type="evidence" value="ECO:0007669"/>
    <property type="project" value="InterPro"/>
</dbReference>
<dbReference type="GO" id="GO:0016020">
    <property type="term" value="C:membrane"/>
    <property type="evidence" value="ECO:0007669"/>
    <property type="project" value="UniProtKB-SubCell"/>
</dbReference>
<dbReference type="InterPro" id="IPR001734">
    <property type="entry name" value="Na/solute_symporter"/>
</dbReference>
<sequence length="486" mass="53394">MDVYILIAATITISITLWVTAPALRYRRTILGYFWGDKTLEPKLGAHLLWSGSLSINGLFYHTWLGYQVGIYSLFIQIIWVCGFFLLIPFLVKGRLKQLVAENTLHGNIGTKYGRRVQLLAIAASILTFITLSAWEMSVFEGFVTSGIGSDTQFVWGVPVFALLVAFTYTIRGGLIFNSRVNAVFGRFTFLVLGIAAILLVVQHGWSYYFSSAVFKWDWAILGMTIGWLGLISNALFSLFWQTSEMSTWQNLTAVSGHQGGIKKSLISGALRIAIVPGLIGTIFGMSLAMTKGVNDSNVLIKVIELFSNLSPWAYAVLVVALLVAFFAATLSTLDGQLLASAKAIVFDAAKERNAREFLLSNRTDSGNDERLFRISDVVMVVIAIIICAVTYAFHAGALSLFDMVYVAVIGQISLVLPTLFMLSGLERYYRGFMGILLGLIAGGVTIILNVMQVPTIMGIDSWLNIAPIVSLLFGLLAIRIRRSKS</sequence>
<dbReference type="EMBL" id="CAADGH010000129">
    <property type="protein sequence ID" value="VFK77374.1"/>
    <property type="molecule type" value="Genomic_DNA"/>
</dbReference>
<feature type="transmembrane region" description="Helical" evidence="6">
    <location>
        <begin position="70"/>
        <end position="92"/>
    </location>
</feature>
<organism evidence="9">
    <name type="scientific">Candidatus Kentrum sp. MB</name>
    <dbReference type="NCBI Taxonomy" id="2138164"/>
    <lineage>
        <taxon>Bacteria</taxon>
        <taxon>Pseudomonadati</taxon>
        <taxon>Pseudomonadota</taxon>
        <taxon>Gammaproteobacteria</taxon>
        <taxon>Candidatus Kentrum</taxon>
    </lineage>
</organism>
<feature type="transmembrane region" description="Helical" evidence="6">
    <location>
        <begin position="404"/>
        <end position="426"/>
    </location>
</feature>
<protein>
    <submittedName>
        <fullName evidence="9">Na+/proline symporter</fullName>
    </submittedName>
</protein>
<evidence type="ECO:0000256" key="2">
    <source>
        <dbReference type="ARBA" id="ARBA00006434"/>
    </source>
</evidence>
<gene>
    <name evidence="7" type="ORF">BECKMB1821G_GA0114241_10442</name>
    <name evidence="9" type="ORF">BECKMB1821H_GA0114242_112910</name>
    <name evidence="8" type="ORF">BECKMB1821I_GA0114274_113010</name>
</gene>
<evidence type="ECO:0000313" key="8">
    <source>
        <dbReference type="EMBL" id="VFK35598.1"/>
    </source>
</evidence>
<feature type="transmembrane region" description="Helical" evidence="6">
    <location>
        <begin position="463"/>
        <end position="481"/>
    </location>
</feature>
<reference evidence="9" key="1">
    <citation type="submission" date="2019-02" db="EMBL/GenBank/DDBJ databases">
        <authorList>
            <person name="Gruber-Vodicka R. H."/>
            <person name="Seah K. B. B."/>
        </authorList>
    </citation>
    <scope>NUCLEOTIDE SEQUENCE</scope>
    <source>
        <strain evidence="7">BECK_BZ197</strain>
        <strain evidence="9">BECK_BZ198</strain>
        <strain evidence="8">BECK_BZ199</strain>
    </source>
</reference>
<proteinExistence type="inferred from homology"/>
<feature type="transmembrane region" description="Helical" evidence="6">
    <location>
        <begin position="219"/>
        <end position="241"/>
    </location>
</feature>
<evidence type="ECO:0000256" key="4">
    <source>
        <dbReference type="ARBA" id="ARBA00022989"/>
    </source>
</evidence>
<feature type="transmembrane region" description="Helical" evidence="6">
    <location>
        <begin position="433"/>
        <end position="451"/>
    </location>
</feature>
<evidence type="ECO:0000313" key="9">
    <source>
        <dbReference type="EMBL" id="VFK77374.1"/>
    </source>
</evidence>
<feature type="transmembrane region" description="Helical" evidence="6">
    <location>
        <begin position="184"/>
        <end position="207"/>
    </location>
</feature>